<dbReference type="SUPFAM" id="SSF55797">
    <property type="entry name" value="PR-1-like"/>
    <property type="match status" value="1"/>
</dbReference>
<gene>
    <name evidence="2" type="ORF">ANCCEY_05836</name>
</gene>
<dbReference type="AlphaFoldDB" id="A0A0D6LY79"/>
<dbReference type="Gene3D" id="3.40.33.10">
    <property type="entry name" value="CAP"/>
    <property type="match status" value="1"/>
</dbReference>
<feature type="domain" description="SCP" evidence="1">
    <location>
        <begin position="2"/>
        <end position="114"/>
    </location>
</feature>
<evidence type="ECO:0000313" key="2">
    <source>
        <dbReference type="EMBL" id="EPB75066.1"/>
    </source>
</evidence>
<proteinExistence type="predicted"/>
<protein>
    <submittedName>
        <fullName evidence="2">SCP-like protein</fullName>
    </submittedName>
</protein>
<dbReference type="Pfam" id="PF00188">
    <property type="entry name" value="CAP"/>
    <property type="match status" value="1"/>
</dbReference>
<organism evidence="2 3">
    <name type="scientific">Ancylostoma ceylanicum</name>
    <dbReference type="NCBI Taxonomy" id="53326"/>
    <lineage>
        <taxon>Eukaryota</taxon>
        <taxon>Metazoa</taxon>
        <taxon>Ecdysozoa</taxon>
        <taxon>Nematoda</taxon>
        <taxon>Chromadorea</taxon>
        <taxon>Rhabditida</taxon>
        <taxon>Rhabditina</taxon>
        <taxon>Rhabditomorpha</taxon>
        <taxon>Strongyloidea</taxon>
        <taxon>Ancylostomatidae</taxon>
        <taxon>Ancylostomatinae</taxon>
        <taxon>Ancylostoma</taxon>
    </lineage>
</organism>
<dbReference type="InterPro" id="IPR014044">
    <property type="entry name" value="CAP_dom"/>
</dbReference>
<keyword evidence="3" id="KW-1185">Reference proteome</keyword>
<dbReference type="InterPro" id="IPR001283">
    <property type="entry name" value="CRISP-related"/>
</dbReference>
<dbReference type="Proteomes" id="UP000054495">
    <property type="component" value="Unassembled WGS sequence"/>
</dbReference>
<reference evidence="2 3" key="1">
    <citation type="submission" date="2013-05" db="EMBL/GenBank/DDBJ databases">
        <title>Draft genome of the parasitic nematode Anyclostoma ceylanicum.</title>
        <authorList>
            <person name="Mitreva M."/>
        </authorList>
    </citation>
    <scope>NUCLEOTIDE SEQUENCE [LARGE SCALE GENOMIC DNA]</scope>
</reference>
<dbReference type="SMART" id="SM00198">
    <property type="entry name" value="SCP"/>
    <property type="match status" value="1"/>
</dbReference>
<evidence type="ECO:0000259" key="1">
    <source>
        <dbReference type="SMART" id="SM00198"/>
    </source>
</evidence>
<sequence>MAHQFQKYDCSLEQTAMKWANHSQCQMKRSDYDVGENLYVVGGNTSESLEHAAESAIASWADEISQVGINFQLNITPNILHAAQVLSDKAETIGCGVIKCDAGGIMVVCHYYPAMDMSLVEANIQKVHTVQNTDEGRTVLPENVVQTMGKYKN</sequence>
<dbReference type="EMBL" id="KE124916">
    <property type="protein sequence ID" value="EPB75066.1"/>
    <property type="molecule type" value="Genomic_DNA"/>
</dbReference>
<dbReference type="PANTHER" id="PTHR10334">
    <property type="entry name" value="CYSTEINE-RICH SECRETORY PROTEIN-RELATED"/>
    <property type="match status" value="1"/>
</dbReference>
<accession>A0A0D6LY79</accession>
<name>A0A0D6LY79_9BILA</name>
<dbReference type="InterPro" id="IPR035940">
    <property type="entry name" value="CAP_sf"/>
</dbReference>
<dbReference type="CDD" id="cd05380">
    <property type="entry name" value="CAP_euk"/>
    <property type="match status" value="1"/>
</dbReference>
<evidence type="ECO:0000313" key="3">
    <source>
        <dbReference type="Proteomes" id="UP000054495"/>
    </source>
</evidence>